<accession>A0A1H8FT82</accession>
<dbReference type="GO" id="GO:0033388">
    <property type="term" value="P:putrescine biosynthetic process from arginine"/>
    <property type="evidence" value="ECO:0007669"/>
    <property type="project" value="TreeGrafter"/>
</dbReference>
<dbReference type="OrthoDB" id="9811121at2"/>
<dbReference type="CDD" id="cd07586">
    <property type="entry name" value="nitrilase_8"/>
    <property type="match status" value="1"/>
</dbReference>
<dbReference type="Pfam" id="PF00795">
    <property type="entry name" value="CN_hydrolase"/>
    <property type="match status" value="1"/>
</dbReference>
<dbReference type="Proteomes" id="UP000199695">
    <property type="component" value="Unassembled WGS sequence"/>
</dbReference>
<dbReference type="InterPro" id="IPR036526">
    <property type="entry name" value="C-N_Hydrolase_sf"/>
</dbReference>
<feature type="domain" description="CN hydrolase" evidence="2">
    <location>
        <begin position="1"/>
        <end position="246"/>
    </location>
</feature>
<proteinExistence type="predicted"/>
<dbReference type="InterPro" id="IPR050345">
    <property type="entry name" value="Aliph_Amidase/BUP"/>
</dbReference>
<name>A0A1H8FT82_9BACL</name>
<dbReference type="Gene3D" id="3.60.110.10">
    <property type="entry name" value="Carbon-nitrogen hydrolase"/>
    <property type="match status" value="1"/>
</dbReference>
<dbReference type="SUPFAM" id="SSF56317">
    <property type="entry name" value="Carbon-nitrogen hydrolase"/>
    <property type="match status" value="1"/>
</dbReference>
<evidence type="ECO:0000259" key="2">
    <source>
        <dbReference type="PROSITE" id="PS50263"/>
    </source>
</evidence>
<evidence type="ECO:0000313" key="4">
    <source>
        <dbReference type="Proteomes" id="UP000199695"/>
    </source>
</evidence>
<evidence type="ECO:0000256" key="1">
    <source>
        <dbReference type="ARBA" id="ARBA00022801"/>
    </source>
</evidence>
<dbReference type="STRING" id="1173111.SAMN05444955_10961"/>
<dbReference type="GO" id="GO:0050126">
    <property type="term" value="F:N-carbamoylputrescine amidase activity"/>
    <property type="evidence" value="ECO:0007669"/>
    <property type="project" value="TreeGrafter"/>
</dbReference>
<evidence type="ECO:0000313" key="3">
    <source>
        <dbReference type="EMBL" id="SEN34906.1"/>
    </source>
</evidence>
<dbReference type="EMBL" id="FOCQ01000009">
    <property type="protein sequence ID" value="SEN34906.1"/>
    <property type="molecule type" value="Genomic_DNA"/>
</dbReference>
<organism evidence="3 4">
    <name type="scientific">Lihuaxuella thermophila</name>
    <dbReference type="NCBI Taxonomy" id="1173111"/>
    <lineage>
        <taxon>Bacteria</taxon>
        <taxon>Bacillati</taxon>
        <taxon>Bacillota</taxon>
        <taxon>Bacilli</taxon>
        <taxon>Bacillales</taxon>
        <taxon>Thermoactinomycetaceae</taxon>
        <taxon>Lihuaxuella</taxon>
    </lineage>
</organism>
<dbReference type="PROSITE" id="PS50263">
    <property type="entry name" value="CN_HYDROLASE"/>
    <property type="match status" value="1"/>
</dbReference>
<keyword evidence="1 3" id="KW-0378">Hydrolase</keyword>
<keyword evidence="4" id="KW-1185">Reference proteome</keyword>
<dbReference type="AlphaFoldDB" id="A0A1H8FT82"/>
<gene>
    <name evidence="3" type="ORF">SAMN05444955_10961</name>
</gene>
<reference evidence="3 4" key="1">
    <citation type="submission" date="2016-10" db="EMBL/GenBank/DDBJ databases">
        <authorList>
            <person name="de Groot N.N."/>
        </authorList>
    </citation>
    <scope>NUCLEOTIDE SEQUENCE [LARGE SCALE GENOMIC DNA]</scope>
    <source>
        <strain evidence="3 4">DSM 46701</strain>
    </source>
</reference>
<dbReference type="PANTHER" id="PTHR43674:SF2">
    <property type="entry name" value="BETA-UREIDOPROPIONASE"/>
    <property type="match status" value="1"/>
</dbReference>
<dbReference type="PANTHER" id="PTHR43674">
    <property type="entry name" value="NITRILASE C965.09-RELATED"/>
    <property type="match status" value="1"/>
</dbReference>
<dbReference type="RefSeq" id="WP_089969216.1">
    <property type="nucleotide sequence ID" value="NZ_FOCQ01000009.1"/>
</dbReference>
<sequence>MRVAIAQIRPRLGRVDLNLELHQEWIRRAQEEQVDLLVFPELSLTGYNLLDLTYEVAKNTFCPEIQTLISMADGLDLVFGFVEDSPEHILYNSAAYVSSQNLHYLHRKVYLPTYGMFDEARYFGAGKTIRSFPTRFGQVGILICEDIWHSSTAYLLAQDGAQVMIVLSNSPGRGVSSKGLGTQETWYSILKNQALIHGSYILFANRVGTEDGVTFFGGSAVVDPFGETEKQASLFEEELLIVDIDLEKVKKARFQMPMLRDENLDLTIRELERIQRKRHGEGNWL</sequence>
<dbReference type="InterPro" id="IPR003010">
    <property type="entry name" value="C-N_Hydrolase"/>
</dbReference>
<protein>
    <submittedName>
        <fullName evidence="3">Predicted amidohydrolase</fullName>
    </submittedName>
</protein>